<dbReference type="InterPro" id="IPR015424">
    <property type="entry name" value="PyrdxlP-dep_Trfase"/>
</dbReference>
<dbReference type="EMBL" id="BMUL01000013">
    <property type="protein sequence ID" value="GHA98294.1"/>
    <property type="molecule type" value="Genomic_DNA"/>
</dbReference>
<evidence type="ECO:0000256" key="4">
    <source>
        <dbReference type="ARBA" id="ARBA00008954"/>
    </source>
</evidence>
<protein>
    <recommendedName>
        <fullName evidence="6">Diaminobutyrate--2-oxoglutarate transaminase</fullName>
        <ecNumber evidence="5">2.6.1.76</ecNumber>
    </recommendedName>
    <alternativeName>
        <fullName evidence="11">DABA aminotransferase</fullName>
    </alternativeName>
    <alternativeName>
        <fullName evidence="12">Diaminobutyrate--2-oxoglutarate aminotransferase</fullName>
    </alternativeName>
    <alternativeName>
        <fullName evidence="10">L-2,4-diaminobutyric acid transaminase</fullName>
    </alternativeName>
</protein>
<dbReference type="InterPro" id="IPR004637">
    <property type="entry name" value="Dat"/>
</dbReference>
<name>A0A918WBU2_9ACTN</name>
<dbReference type="NCBIfam" id="NF006733">
    <property type="entry name" value="PRK09264.1"/>
    <property type="match status" value="1"/>
</dbReference>
<evidence type="ECO:0000256" key="8">
    <source>
        <dbReference type="ARBA" id="ARBA00022679"/>
    </source>
</evidence>
<dbReference type="PANTHER" id="PTHR43552">
    <property type="entry name" value="DIAMINOBUTYRATE--2-OXOGLUTARATE AMINOTRANSFERASE"/>
    <property type="match status" value="1"/>
</dbReference>
<dbReference type="SUPFAM" id="SSF53383">
    <property type="entry name" value="PLP-dependent transferases"/>
    <property type="match status" value="1"/>
</dbReference>
<evidence type="ECO:0000256" key="11">
    <source>
        <dbReference type="ARBA" id="ARBA00030665"/>
    </source>
</evidence>
<accession>A0A918WBU2</accession>
<dbReference type="EC" id="2.6.1.76" evidence="5"/>
<dbReference type="PANTHER" id="PTHR43552:SF2">
    <property type="entry name" value="DIAMINOBUTYRATE--2-OXOGLUTARATE TRANSAMINASE"/>
    <property type="match status" value="1"/>
</dbReference>
<comment type="cofactor">
    <cofactor evidence="1">
        <name>pyridoxal 5'-phosphate</name>
        <dbReference type="ChEBI" id="CHEBI:597326"/>
    </cofactor>
</comment>
<dbReference type="GO" id="GO:0030170">
    <property type="term" value="F:pyridoxal phosphate binding"/>
    <property type="evidence" value="ECO:0007669"/>
    <property type="project" value="InterPro"/>
</dbReference>
<evidence type="ECO:0000256" key="9">
    <source>
        <dbReference type="ARBA" id="ARBA00022898"/>
    </source>
</evidence>
<evidence type="ECO:0000256" key="14">
    <source>
        <dbReference type="RuleBase" id="RU003560"/>
    </source>
</evidence>
<dbReference type="CDD" id="cd00610">
    <property type="entry name" value="OAT_like"/>
    <property type="match status" value="1"/>
</dbReference>
<keyword evidence="9 14" id="KW-0663">Pyridoxal phosphate</keyword>
<dbReference type="InterPro" id="IPR005814">
    <property type="entry name" value="Aminotrans_3"/>
</dbReference>
<evidence type="ECO:0000256" key="12">
    <source>
        <dbReference type="ARBA" id="ARBA00031476"/>
    </source>
</evidence>
<comment type="caution">
    <text evidence="15">The sequence shown here is derived from an EMBL/GenBank/DDBJ whole genome shotgun (WGS) entry which is preliminary data.</text>
</comment>
<keyword evidence="8" id="KW-0808">Transferase</keyword>
<proteinExistence type="inferred from homology"/>
<dbReference type="AlphaFoldDB" id="A0A918WBU2"/>
<reference evidence="15" key="2">
    <citation type="submission" date="2020-09" db="EMBL/GenBank/DDBJ databases">
        <authorList>
            <person name="Sun Q."/>
            <person name="Ohkuma M."/>
        </authorList>
    </citation>
    <scope>NUCLEOTIDE SEQUENCE</scope>
    <source>
        <strain evidence="15">JCM 4518</strain>
    </source>
</reference>
<evidence type="ECO:0000256" key="5">
    <source>
        <dbReference type="ARBA" id="ARBA00013155"/>
    </source>
</evidence>
<organism evidence="15 16">
    <name type="scientific">Streptomyces termitum</name>
    <dbReference type="NCBI Taxonomy" id="67368"/>
    <lineage>
        <taxon>Bacteria</taxon>
        <taxon>Bacillati</taxon>
        <taxon>Actinomycetota</taxon>
        <taxon>Actinomycetes</taxon>
        <taxon>Kitasatosporales</taxon>
        <taxon>Streptomycetaceae</taxon>
        <taxon>Streptomyces</taxon>
    </lineage>
</organism>
<comment type="catalytic activity">
    <reaction evidence="13">
        <text>L-2,4-diaminobutanoate + 2-oxoglutarate = L-aspartate 4-semialdehyde + L-glutamate</text>
        <dbReference type="Rhea" id="RHEA:11160"/>
        <dbReference type="ChEBI" id="CHEBI:16810"/>
        <dbReference type="ChEBI" id="CHEBI:29985"/>
        <dbReference type="ChEBI" id="CHEBI:58761"/>
        <dbReference type="ChEBI" id="CHEBI:537519"/>
        <dbReference type="EC" id="2.6.1.76"/>
    </reaction>
</comment>
<evidence type="ECO:0000313" key="16">
    <source>
        <dbReference type="Proteomes" id="UP000644020"/>
    </source>
</evidence>
<keyword evidence="16" id="KW-1185">Reference proteome</keyword>
<sequence length="424" mass="45133">MERHESRVRSYARSFPDVFTSAKNEVLRSADGTEYLDFLAGAGTLNYGHNPEPVKQLLIDYLQNDGLTHGLDLVTAAKADFLDAFSRYVLAPRGLDHRVQFASPSGTNAVEAALKLARLTTGRAPVVAFGGGFHGVSTGALAATGSAHYKQGLYGTLPTTVHLPYPDSPLGAFDSLDLLRRLVEDPSAGIEKPAAVLVETVQGEGGVYVASDAFLRGLREFCDRHGILLIVDDIQAGCGRTGAFFSFERAGIVPDLVTLSKAIGGYGLPMAVVLIKPEHDIWLPGQHNGTFRGNQLAFVAAAAVLRHYWADGTEGAFVRDVRAKGAAAREHLAPLAARHGIAVRGLGLMLGLDFTRAAAGVTAAEVSRACFEEGLIVETCGRADEVLKLLPPLTVTDENLRRGLDTVVRVVDRLAARDAEAVTA</sequence>
<evidence type="ECO:0000256" key="2">
    <source>
        <dbReference type="ARBA" id="ARBA00002189"/>
    </source>
</evidence>
<evidence type="ECO:0000313" key="15">
    <source>
        <dbReference type="EMBL" id="GHA98294.1"/>
    </source>
</evidence>
<dbReference type="InterPro" id="IPR015422">
    <property type="entry name" value="PyrdxlP-dep_Trfase_small"/>
</dbReference>
<reference evidence="15" key="1">
    <citation type="journal article" date="2014" name="Int. J. Syst. Evol. Microbiol.">
        <title>Complete genome sequence of Corynebacterium casei LMG S-19264T (=DSM 44701T), isolated from a smear-ripened cheese.</title>
        <authorList>
            <consortium name="US DOE Joint Genome Institute (JGI-PGF)"/>
            <person name="Walter F."/>
            <person name="Albersmeier A."/>
            <person name="Kalinowski J."/>
            <person name="Ruckert C."/>
        </authorList>
    </citation>
    <scope>NUCLEOTIDE SEQUENCE</scope>
    <source>
        <strain evidence="15">JCM 4518</strain>
    </source>
</reference>
<gene>
    <name evidence="15" type="primary">ectB</name>
    <name evidence="15" type="ORF">GCM10010305_47190</name>
</gene>
<dbReference type="Proteomes" id="UP000644020">
    <property type="component" value="Unassembled WGS sequence"/>
</dbReference>
<dbReference type="InterPro" id="IPR015421">
    <property type="entry name" value="PyrdxlP-dep_Trfase_major"/>
</dbReference>
<dbReference type="PROSITE" id="PS00600">
    <property type="entry name" value="AA_TRANSFER_CLASS_3"/>
    <property type="match status" value="1"/>
</dbReference>
<dbReference type="Pfam" id="PF00202">
    <property type="entry name" value="Aminotran_3"/>
    <property type="match status" value="1"/>
</dbReference>
<keyword evidence="7" id="KW-0032">Aminotransferase</keyword>
<evidence type="ECO:0000256" key="1">
    <source>
        <dbReference type="ARBA" id="ARBA00001933"/>
    </source>
</evidence>
<evidence type="ECO:0000256" key="6">
    <source>
        <dbReference type="ARBA" id="ARBA00014798"/>
    </source>
</evidence>
<evidence type="ECO:0000256" key="13">
    <source>
        <dbReference type="ARBA" id="ARBA00049111"/>
    </source>
</evidence>
<evidence type="ECO:0000256" key="10">
    <source>
        <dbReference type="ARBA" id="ARBA00029744"/>
    </source>
</evidence>
<comment type="similarity">
    <text evidence="4 14">Belongs to the class-III pyridoxal-phosphate-dependent aminotransferase family.</text>
</comment>
<dbReference type="GO" id="GO:0045303">
    <property type="term" value="F:diaminobutyrate-2-oxoglutarate transaminase activity"/>
    <property type="evidence" value="ECO:0007669"/>
    <property type="project" value="UniProtKB-EC"/>
</dbReference>
<comment type="function">
    <text evidence="2">Catalyzes reversively the conversion of L-aspartate beta-semialdehyde (ASA) to L-2,4-diaminobutyrate (DABA) by transamination with L-glutamate.</text>
</comment>
<dbReference type="InterPro" id="IPR049704">
    <property type="entry name" value="Aminotrans_3_PPA_site"/>
</dbReference>
<dbReference type="PIRSF" id="PIRSF000521">
    <property type="entry name" value="Transaminase_4ab_Lys_Orn"/>
    <property type="match status" value="1"/>
</dbReference>
<dbReference type="Gene3D" id="3.40.640.10">
    <property type="entry name" value="Type I PLP-dependent aspartate aminotransferase-like (Major domain)"/>
    <property type="match status" value="1"/>
</dbReference>
<evidence type="ECO:0000256" key="7">
    <source>
        <dbReference type="ARBA" id="ARBA00022576"/>
    </source>
</evidence>
<dbReference type="FunFam" id="3.40.640.10:FF:000004">
    <property type="entry name" value="Acetylornithine aminotransferase"/>
    <property type="match status" value="1"/>
</dbReference>
<dbReference type="Gene3D" id="3.90.1150.10">
    <property type="entry name" value="Aspartate Aminotransferase, domain 1"/>
    <property type="match status" value="1"/>
</dbReference>
<comment type="pathway">
    <text evidence="3">Amine and polyamine biosynthesis; ectoine biosynthesis; L-ectoine from L-aspartate 4-semialdehyde: step 1/3.</text>
</comment>
<evidence type="ECO:0000256" key="3">
    <source>
        <dbReference type="ARBA" id="ARBA00004946"/>
    </source>
</evidence>
<dbReference type="NCBIfam" id="TIGR00709">
    <property type="entry name" value="dat"/>
    <property type="match status" value="1"/>
</dbReference>